<comment type="caution">
    <text evidence="1">The sequence shown here is derived from an EMBL/GenBank/DDBJ whole genome shotgun (WGS) entry which is preliminary data.</text>
</comment>
<name>A0A317SEP6_9PEZI</name>
<dbReference type="AlphaFoldDB" id="A0A317SEP6"/>
<accession>A0A317SEP6</accession>
<keyword evidence="2" id="KW-1185">Reference proteome</keyword>
<evidence type="ECO:0000313" key="2">
    <source>
        <dbReference type="Proteomes" id="UP000246991"/>
    </source>
</evidence>
<evidence type="ECO:0000313" key="1">
    <source>
        <dbReference type="EMBL" id="PWW72090.1"/>
    </source>
</evidence>
<organism evidence="1 2">
    <name type="scientific">Tuber magnatum</name>
    <name type="common">white Piedmont truffle</name>
    <dbReference type="NCBI Taxonomy" id="42249"/>
    <lineage>
        <taxon>Eukaryota</taxon>
        <taxon>Fungi</taxon>
        <taxon>Dikarya</taxon>
        <taxon>Ascomycota</taxon>
        <taxon>Pezizomycotina</taxon>
        <taxon>Pezizomycetes</taxon>
        <taxon>Pezizales</taxon>
        <taxon>Tuberaceae</taxon>
        <taxon>Tuber</taxon>
    </lineage>
</organism>
<gene>
    <name evidence="1" type="ORF">C7212DRAFT_348235</name>
</gene>
<proteinExistence type="predicted"/>
<dbReference type="Proteomes" id="UP000246991">
    <property type="component" value="Unassembled WGS sequence"/>
</dbReference>
<reference evidence="1 2" key="1">
    <citation type="submission" date="2018-03" db="EMBL/GenBank/DDBJ databases">
        <title>Genomes of Pezizomycetes fungi and the evolution of truffles.</title>
        <authorList>
            <person name="Murat C."/>
            <person name="Payen T."/>
            <person name="Noel B."/>
            <person name="Kuo A."/>
            <person name="Martin F.M."/>
        </authorList>
    </citation>
    <scope>NUCLEOTIDE SEQUENCE [LARGE SCALE GENOMIC DNA]</scope>
    <source>
        <strain evidence="1">091103-1</strain>
    </source>
</reference>
<sequence length="179" mass="20652">MTLILSSWATIHGDCALQYAIFTVHYGSTDLATEGLSHYEFEDNREVEACVGPRWEEWDSPQSFRSSPALPPTLLAYDYACDNDHVLIEDFERESVGPEDILWSEQVYLILPVHDRTASGEIVGPCRANDMWRLAIRISFLKNVYSSIWMVVKQHYLTLEEGYMLHYDGCNWRLLEGLQ</sequence>
<protein>
    <submittedName>
        <fullName evidence="1">Uncharacterized protein</fullName>
    </submittedName>
</protein>
<dbReference type="EMBL" id="PYWC01000118">
    <property type="protein sequence ID" value="PWW72090.1"/>
    <property type="molecule type" value="Genomic_DNA"/>
</dbReference>